<accession>A0A8T0I5B5</accession>
<evidence type="ECO:0000256" key="1">
    <source>
        <dbReference type="ARBA" id="ARBA00004141"/>
    </source>
</evidence>
<comment type="similarity">
    <text evidence="2 6">Belongs to the DP1 family.</text>
</comment>
<dbReference type="PANTHER" id="PTHR12300:SF161">
    <property type="entry name" value="RECEPTOR EXPRESSION-ENHANCING PROTEIN"/>
    <property type="match status" value="1"/>
</dbReference>
<reference evidence="7" key="1">
    <citation type="submission" date="2020-06" db="EMBL/GenBank/DDBJ databases">
        <title>WGS assembly of Ceratodon purpureus strain R40.</title>
        <authorList>
            <person name="Carey S.B."/>
            <person name="Jenkins J."/>
            <person name="Shu S."/>
            <person name="Lovell J.T."/>
            <person name="Sreedasyam A."/>
            <person name="Maumus F."/>
            <person name="Tiley G.P."/>
            <person name="Fernandez-Pozo N."/>
            <person name="Barry K."/>
            <person name="Chen C."/>
            <person name="Wang M."/>
            <person name="Lipzen A."/>
            <person name="Daum C."/>
            <person name="Saski C.A."/>
            <person name="Payton A.C."/>
            <person name="Mcbreen J.C."/>
            <person name="Conrad R.E."/>
            <person name="Kollar L.M."/>
            <person name="Olsson S."/>
            <person name="Huttunen S."/>
            <person name="Landis J.B."/>
            <person name="Wickett N.J."/>
            <person name="Johnson M.G."/>
            <person name="Rensing S.A."/>
            <person name="Grimwood J."/>
            <person name="Schmutz J."/>
            <person name="Mcdaniel S.F."/>
        </authorList>
    </citation>
    <scope>NUCLEOTIDE SEQUENCE</scope>
    <source>
        <strain evidence="7">R40</strain>
    </source>
</reference>
<dbReference type="InterPro" id="IPR004345">
    <property type="entry name" value="TB2_DP1_HVA22"/>
</dbReference>
<keyword evidence="5 6" id="KW-0472">Membrane</keyword>
<evidence type="ECO:0000256" key="6">
    <source>
        <dbReference type="RuleBase" id="RU362006"/>
    </source>
</evidence>
<protein>
    <recommendedName>
        <fullName evidence="6">HVA22-like protein</fullName>
    </recommendedName>
</protein>
<dbReference type="EMBL" id="CM026424">
    <property type="protein sequence ID" value="KAG0578664.1"/>
    <property type="molecule type" value="Genomic_DNA"/>
</dbReference>
<evidence type="ECO:0000313" key="8">
    <source>
        <dbReference type="Proteomes" id="UP000822688"/>
    </source>
</evidence>
<feature type="transmembrane region" description="Helical" evidence="6">
    <location>
        <begin position="12"/>
        <end position="32"/>
    </location>
</feature>
<comment type="caution">
    <text evidence="7">The sequence shown here is derived from an EMBL/GenBank/DDBJ whole genome shotgun (WGS) entry which is preliminary data.</text>
</comment>
<evidence type="ECO:0000256" key="4">
    <source>
        <dbReference type="ARBA" id="ARBA00022989"/>
    </source>
</evidence>
<dbReference type="AlphaFoldDB" id="A0A8T0I5B5"/>
<gene>
    <name evidence="7" type="ORF">KC19_4G040300</name>
</gene>
<feature type="transmembrane region" description="Helical" evidence="6">
    <location>
        <begin position="44"/>
        <end position="67"/>
    </location>
</feature>
<keyword evidence="4 6" id="KW-1133">Transmembrane helix</keyword>
<keyword evidence="8" id="KW-1185">Reference proteome</keyword>
<keyword evidence="3 6" id="KW-0812">Transmembrane</keyword>
<dbReference type="OrthoDB" id="10009287at2759"/>
<evidence type="ECO:0000256" key="5">
    <source>
        <dbReference type="ARBA" id="ARBA00023136"/>
    </source>
</evidence>
<dbReference type="Proteomes" id="UP000822688">
    <property type="component" value="Chromosome 4"/>
</dbReference>
<evidence type="ECO:0000256" key="3">
    <source>
        <dbReference type="ARBA" id="ARBA00022692"/>
    </source>
</evidence>
<sequence length="171" mass="19294">MGWFWALVARSNALAAPIVMLLYPLYASVMAIESPFKEDDQQWLTYWVLYSFVSLLEMAAAPVFAWIPLYSTIKLAVAAWLVLPQFRGGIILYEKFVRPHFYAATGASPENRSKLSDAQRKWLGSISPETRAGVAKYVQVNGADAFEKLVQLALDESRKTNPRFSENPKTE</sequence>
<comment type="subcellular location">
    <subcellularLocation>
        <location evidence="1 6">Membrane</location>
        <topology evidence="1 6">Multi-pass membrane protein</topology>
    </subcellularLocation>
</comment>
<dbReference type="GO" id="GO:0016020">
    <property type="term" value="C:membrane"/>
    <property type="evidence" value="ECO:0007669"/>
    <property type="project" value="UniProtKB-SubCell"/>
</dbReference>
<evidence type="ECO:0000256" key="2">
    <source>
        <dbReference type="ARBA" id="ARBA00008573"/>
    </source>
</evidence>
<name>A0A8T0I5B5_CERPU</name>
<evidence type="ECO:0000313" key="7">
    <source>
        <dbReference type="EMBL" id="KAG0578664.1"/>
    </source>
</evidence>
<organism evidence="7 8">
    <name type="scientific">Ceratodon purpureus</name>
    <name type="common">Fire moss</name>
    <name type="synonym">Dicranum purpureum</name>
    <dbReference type="NCBI Taxonomy" id="3225"/>
    <lineage>
        <taxon>Eukaryota</taxon>
        <taxon>Viridiplantae</taxon>
        <taxon>Streptophyta</taxon>
        <taxon>Embryophyta</taxon>
        <taxon>Bryophyta</taxon>
        <taxon>Bryophytina</taxon>
        <taxon>Bryopsida</taxon>
        <taxon>Dicranidae</taxon>
        <taxon>Pseudoditrichales</taxon>
        <taxon>Ditrichaceae</taxon>
        <taxon>Ceratodon</taxon>
    </lineage>
</organism>
<dbReference type="Pfam" id="PF03134">
    <property type="entry name" value="TB2_DP1_HVA22"/>
    <property type="match status" value="1"/>
</dbReference>
<proteinExistence type="inferred from homology"/>
<dbReference type="PANTHER" id="PTHR12300">
    <property type="entry name" value="HVA22-LIKE PROTEINS"/>
    <property type="match status" value="1"/>
</dbReference>